<reference evidence="3 4" key="1">
    <citation type="journal article" date="2019" name="Nat. Ecol. Evol.">
        <title>Megaphylogeny resolves global patterns of mushroom evolution.</title>
        <authorList>
            <person name="Varga T."/>
            <person name="Krizsan K."/>
            <person name="Foldi C."/>
            <person name="Dima B."/>
            <person name="Sanchez-Garcia M."/>
            <person name="Sanchez-Ramirez S."/>
            <person name="Szollosi G.J."/>
            <person name="Szarkandi J.G."/>
            <person name="Papp V."/>
            <person name="Albert L."/>
            <person name="Andreopoulos W."/>
            <person name="Angelini C."/>
            <person name="Antonin V."/>
            <person name="Barry K.W."/>
            <person name="Bougher N.L."/>
            <person name="Buchanan P."/>
            <person name="Buyck B."/>
            <person name="Bense V."/>
            <person name="Catcheside P."/>
            <person name="Chovatia M."/>
            <person name="Cooper J."/>
            <person name="Damon W."/>
            <person name="Desjardin D."/>
            <person name="Finy P."/>
            <person name="Geml J."/>
            <person name="Haridas S."/>
            <person name="Hughes K."/>
            <person name="Justo A."/>
            <person name="Karasinski D."/>
            <person name="Kautmanova I."/>
            <person name="Kiss B."/>
            <person name="Kocsube S."/>
            <person name="Kotiranta H."/>
            <person name="LaButti K.M."/>
            <person name="Lechner B.E."/>
            <person name="Liimatainen K."/>
            <person name="Lipzen A."/>
            <person name="Lukacs Z."/>
            <person name="Mihaltcheva S."/>
            <person name="Morgado L.N."/>
            <person name="Niskanen T."/>
            <person name="Noordeloos M.E."/>
            <person name="Ohm R.A."/>
            <person name="Ortiz-Santana B."/>
            <person name="Ovrebo C."/>
            <person name="Racz N."/>
            <person name="Riley R."/>
            <person name="Savchenko A."/>
            <person name="Shiryaev A."/>
            <person name="Soop K."/>
            <person name="Spirin V."/>
            <person name="Szebenyi C."/>
            <person name="Tomsovsky M."/>
            <person name="Tulloss R.E."/>
            <person name="Uehling J."/>
            <person name="Grigoriev I.V."/>
            <person name="Vagvolgyi C."/>
            <person name="Papp T."/>
            <person name="Martin F.M."/>
            <person name="Miettinen O."/>
            <person name="Hibbett D.S."/>
            <person name="Nagy L.G."/>
        </authorList>
    </citation>
    <scope>NUCLEOTIDE SEQUENCE [LARGE SCALE GENOMIC DNA]</scope>
    <source>
        <strain evidence="3 4">CBS 121175</strain>
    </source>
</reference>
<feature type="region of interest" description="Disordered" evidence="1">
    <location>
        <begin position="1"/>
        <end position="159"/>
    </location>
</feature>
<feature type="compositionally biased region" description="Polar residues" evidence="1">
    <location>
        <begin position="174"/>
        <end position="183"/>
    </location>
</feature>
<dbReference type="GO" id="GO:0035091">
    <property type="term" value="F:phosphatidylinositol binding"/>
    <property type="evidence" value="ECO:0007669"/>
    <property type="project" value="InterPro"/>
</dbReference>
<dbReference type="PANTHER" id="PTHR47789">
    <property type="entry name" value="LAS SEVENTEEN-BINDING PROTEIN 5"/>
    <property type="match status" value="1"/>
</dbReference>
<feature type="region of interest" description="Disordered" evidence="1">
    <location>
        <begin position="732"/>
        <end position="802"/>
    </location>
</feature>
<dbReference type="GO" id="GO:0043130">
    <property type="term" value="F:ubiquitin binding"/>
    <property type="evidence" value="ECO:0007669"/>
    <property type="project" value="InterPro"/>
</dbReference>
<dbReference type="CDD" id="cd16980">
    <property type="entry name" value="VHS_Lsb5"/>
    <property type="match status" value="1"/>
</dbReference>
<dbReference type="GO" id="GO:0051666">
    <property type="term" value="P:actin cortical patch localization"/>
    <property type="evidence" value="ECO:0007669"/>
    <property type="project" value="TreeGrafter"/>
</dbReference>
<evidence type="ECO:0000256" key="1">
    <source>
        <dbReference type="SAM" id="MobiDB-lite"/>
    </source>
</evidence>
<evidence type="ECO:0000313" key="3">
    <source>
        <dbReference type="EMBL" id="TFK17459.1"/>
    </source>
</evidence>
<protein>
    <recommendedName>
        <fullName evidence="2">VHS domain-containing protein</fullName>
    </recommendedName>
</protein>
<feature type="compositionally biased region" description="Low complexity" evidence="1">
    <location>
        <begin position="629"/>
        <end position="644"/>
    </location>
</feature>
<dbReference type="OrthoDB" id="10255964at2759"/>
<evidence type="ECO:0000259" key="2">
    <source>
        <dbReference type="PROSITE" id="PS50179"/>
    </source>
</evidence>
<dbReference type="Pfam" id="PF00790">
    <property type="entry name" value="VHS"/>
    <property type="match status" value="1"/>
</dbReference>
<dbReference type="STRING" id="230819.A0A5C3KBL9"/>
<proteinExistence type="predicted"/>
<dbReference type="CDD" id="cd21383">
    <property type="entry name" value="GAT_GGA_Tom1-like"/>
    <property type="match status" value="1"/>
</dbReference>
<feature type="compositionally biased region" description="Polar residues" evidence="1">
    <location>
        <begin position="109"/>
        <end position="122"/>
    </location>
</feature>
<dbReference type="InterPro" id="IPR008942">
    <property type="entry name" value="ENTH_VHS"/>
</dbReference>
<dbReference type="PANTHER" id="PTHR47789:SF2">
    <property type="entry name" value="VHS DOMAIN-CONTAINING PROTEIN"/>
    <property type="match status" value="1"/>
</dbReference>
<feature type="domain" description="VHS" evidence="2">
    <location>
        <begin position="275"/>
        <end position="373"/>
    </location>
</feature>
<dbReference type="SUPFAM" id="SSF48464">
    <property type="entry name" value="ENTH/VHS domain"/>
    <property type="match status" value="1"/>
</dbReference>
<dbReference type="GO" id="GO:0007015">
    <property type="term" value="P:actin filament organization"/>
    <property type="evidence" value="ECO:0007669"/>
    <property type="project" value="InterPro"/>
</dbReference>
<dbReference type="InterPro" id="IPR045007">
    <property type="entry name" value="LSB5"/>
</dbReference>
<dbReference type="AlphaFoldDB" id="A0A5C3KBL9"/>
<dbReference type="Gene3D" id="1.25.40.90">
    <property type="match status" value="1"/>
</dbReference>
<feature type="compositionally biased region" description="Basic and acidic residues" evidence="1">
    <location>
        <begin position="78"/>
        <end position="91"/>
    </location>
</feature>
<feature type="region of interest" description="Disordered" evidence="1">
    <location>
        <begin position="173"/>
        <end position="270"/>
    </location>
</feature>
<sequence length="829" mass="92008">MKKLFGGGKSSKPKGSKDGSTEEPQQIQTPIHASHAKYLTKPSPQQRQRQLEQQQAQTQIVQQQTSTAPSPVPPARNPADDERWEDVHYPDPHIPSAPAAIAPSRSSSFNSTPPAVSPSISSPHPRPVSPSGLNGVPRQMNPADAPGARPPKKPAATAPVAAINILKALDPQAAQANQQLPRSQSEEAFYPTPQDRYSISENGHAEKREKRGFWSTKDKDRDKPQDRDRERERQIREAQAQPGARDPAIQQQRPPAHRERREHQQPDKTLTSMIGYLAATASEDWMIVLEVCERASATEVNAKEAIRALRSEFKYGQPPAQLAASKLWAFMLRNGSDVFIAQSRSRKFLDAIEQIIKSSQTNPVVRERLLEIIAAAAYASGRHKKGSDKDGFRGVWLRVKPADKPDEGIPFDSEDAIFNPPPSRASQYEIPQVMYQQASPLPGNDSPAPKPQKSHRSRNRIIPPDEDIRRLFQECKIGLGNASLLSQALAVAKPNEIKKSEIINEFYLKCRSSQDLIFAQIDWASAGAERSRIARNHEKERKARERTISTDSRTNSIVDDETVEEKLLASLLAANGELLEALRQYDDLVRVAAEKKVEARSRKEVRMDPRDPAYTQAHAQQLQGESAHRTPSPTPSSRSQSPPTAIALPYRPQHLPLENEPSGLAPPPKVSYGPRSPGQASIRSRTPSPNNFHRDEPQTANGYGSSYDYQGQYPDETASSIYIAQEYRPDDASIIDDEEYDPDAPIRPSAKALGKRRATDSGPASRDSVHSEELYNEQNDTLTDDRFDSDNDSNDGRSKPAAAQFVYDAAAERTQQLLEEATRHINGVH</sequence>
<feature type="compositionally biased region" description="Basic and acidic residues" evidence="1">
    <location>
        <begin position="256"/>
        <end position="266"/>
    </location>
</feature>
<feature type="compositionally biased region" description="Low complexity" evidence="1">
    <location>
        <begin position="45"/>
        <end position="64"/>
    </location>
</feature>
<feature type="compositionally biased region" description="Low complexity" evidence="1">
    <location>
        <begin position="702"/>
        <end position="713"/>
    </location>
</feature>
<dbReference type="PROSITE" id="PS50179">
    <property type="entry name" value="VHS"/>
    <property type="match status" value="1"/>
</dbReference>
<dbReference type="GO" id="GO:0030479">
    <property type="term" value="C:actin cortical patch"/>
    <property type="evidence" value="ECO:0007669"/>
    <property type="project" value="TreeGrafter"/>
</dbReference>
<feature type="region of interest" description="Disordered" evidence="1">
    <location>
        <begin position="596"/>
        <end position="713"/>
    </location>
</feature>
<accession>A0A5C3KBL9</accession>
<feature type="compositionally biased region" description="Low complexity" evidence="1">
    <location>
        <begin position="94"/>
        <end position="108"/>
    </location>
</feature>
<feature type="compositionally biased region" description="Basic and acidic residues" evidence="1">
    <location>
        <begin position="596"/>
        <end position="611"/>
    </location>
</feature>
<feature type="compositionally biased region" description="Basic and acidic residues" evidence="1">
    <location>
        <begin position="203"/>
        <end position="236"/>
    </location>
</feature>
<keyword evidence="4" id="KW-1185">Reference proteome</keyword>
<dbReference type="EMBL" id="ML210507">
    <property type="protein sequence ID" value="TFK17459.1"/>
    <property type="molecule type" value="Genomic_DNA"/>
</dbReference>
<feature type="compositionally biased region" description="Polar residues" evidence="1">
    <location>
        <begin position="678"/>
        <end position="691"/>
    </location>
</feature>
<feature type="compositionally biased region" description="Polar residues" evidence="1">
    <location>
        <begin position="22"/>
        <end position="31"/>
    </location>
</feature>
<organism evidence="3 4">
    <name type="scientific">Coprinopsis marcescibilis</name>
    <name type="common">Agaric fungus</name>
    <name type="synonym">Psathyrella marcescibilis</name>
    <dbReference type="NCBI Taxonomy" id="230819"/>
    <lineage>
        <taxon>Eukaryota</taxon>
        <taxon>Fungi</taxon>
        <taxon>Dikarya</taxon>
        <taxon>Basidiomycota</taxon>
        <taxon>Agaricomycotina</taxon>
        <taxon>Agaricomycetes</taxon>
        <taxon>Agaricomycetidae</taxon>
        <taxon>Agaricales</taxon>
        <taxon>Agaricineae</taxon>
        <taxon>Psathyrellaceae</taxon>
        <taxon>Coprinopsis</taxon>
    </lineage>
</organism>
<name>A0A5C3KBL9_COPMA</name>
<dbReference type="GO" id="GO:0006897">
    <property type="term" value="P:endocytosis"/>
    <property type="evidence" value="ECO:0007669"/>
    <property type="project" value="InterPro"/>
</dbReference>
<dbReference type="InterPro" id="IPR002014">
    <property type="entry name" value="VHS_dom"/>
</dbReference>
<gene>
    <name evidence="3" type="ORF">FA15DRAFT_676054</name>
</gene>
<dbReference type="GO" id="GO:0007034">
    <property type="term" value="P:vacuolar transport"/>
    <property type="evidence" value="ECO:0007669"/>
    <property type="project" value="UniProtKB-ARBA"/>
</dbReference>
<dbReference type="InterPro" id="IPR038425">
    <property type="entry name" value="GAT_sf"/>
</dbReference>
<dbReference type="Gene3D" id="1.20.58.160">
    <property type="match status" value="1"/>
</dbReference>
<dbReference type="Proteomes" id="UP000307440">
    <property type="component" value="Unassembled WGS sequence"/>
</dbReference>
<evidence type="ECO:0000313" key="4">
    <source>
        <dbReference type="Proteomes" id="UP000307440"/>
    </source>
</evidence>
<dbReference type="SUPFAM" id="SSF89009">
    <property type="entry name" value="GAT-like domain"/>
    <property type="match status" value="1"/>
</dbReference>
<feature type="compositionally biased region" description="Acidic residues" evidence="1">
    <location>
        <begin position="733"/>
        <end position="742"/>
    </location>
</feature>
<feature type="region of interest" description="Disordered" evidence="1">
    <location>
        <begin position="437"/>
        <end position="465"/>
    </location>
</feature>
<feature type="compositionally biased region" description="Basic and acidic residues" evidence="1">
    <location>
        <begin position="783"/>
        <end position="798"/>
    </location>
</feature>